<feature type="transmembrane region" description="Helical" evidence="6">
    <location>
        <begin position="330"/>
        <end position="355"/>
    </location>
</feature>
<feature type="transmembrane region" description="Helical" evidence="6">
    <location>
        <begin position="177"/>
        <end position="195"/>
    </location>
</feature>
<dbReference type="PANTHER" id="PTHR21716:SF68">
    <property type="entry name" value="TRANSPORT PROTEIN YTVI-RELATED"/>
    <property type="match status" value="1"/>
</dbReference>
<dbReference type="InterPro" id="IPR014227">
    <property type="entry name" value="YtvI-like"/>
</dbReference>
<sequence>MQSKELSWRERVRLWLRLGIRLVLAVAVVLALIYLAPPLLSLFMPFVLAFLLAWLLNPLVRLIQKRLGISRQILSLLLILLILGVAGGILVVFIWNIVSELMALANNYQEVIAQFQEAASAASIYFSRALGLVPEEVLAFGNGMLTQLISWIQDKIPVFLSAAATGAAAVARQTPSFVVAAVVFIMASYFITADYPAIRFRMSSHVPGPSRRFLREVKDAASAAFGGYVRAQFLLSVVVFFILLVGFVAIGQPYNLLLAFLLAVMDFIPIIGAGTVMVPWAVIDLLTGEIRHAVELMVIWGVIALFRRVAEPKFVGDQTGLSPILSLISIYVGMCLAGVLGMILGPVVCMVLLSVARLGIFKPAMEDIRLAAADLRAFLRHRPEG</sequence>
<accession>A0A9D1RWA7</accession>
<keyword evidence="4 6" id="KW-1133">Transmembrane helix</keyword>
<dbReference type="EMBL" id="DXGA01000210">
    <property type="protein sequence ID" value="HIW94795.1"/>
    <property type="molecule type" value="Genomic_DNA"/>
</dbReference>
<comment type="similarity">
    <text evidence="2">Belongs to the autoinducer-2 exporter (AI-2E) (TC 2.A.86) family.</text>
</comment>
<comment type="subcellular location">
    <subcellularLocation>
        <location evidence="1">Membrane</location>
        <topology evidence="1">Multi-pass membrane protein</topology>
    </subcellularLocation>
</comment>
<dbReference type="GO" id="GO:0016020">
    <property type="term" value="C:membrane"/>
    <property type="evidence" value="ECO:0007669"/>
    <property type="project" value="UniProtKB-SubCell"/>
</dbReference>
<dbReference type="InterPro" id="IPR002549">
    <property type="entry name" value="AI-2E-like"/>
</dbReference>
<proteinExistence type="inferred from homology"/>
<feature type="transmembrane region" description="Helical" evidence="6">
    <location>
        <begin position="75"/>
        <end position="98"/>
    </location>
</feature>
<dbReference type="GO" id="GO:0055085">
    <property type="term" value="P:transmembrane transport"/>
    <property type="evidence" value="ECO:0007669"/>
    <property type="project" value="TreeGrafter"/>
</dbReference>
<dbReference type="AlphaFoldDB" id="A0A9D1RWA7"/>
<evidence type="ECO:0000256" key="5">
    <source>
        <dbReference type="ARBA" id="ARBA00023136"/>
    </source>
</evidence>
<comment type="caution">
    <text evidence="7">The sequence shown here is derived from an EMBL/GenBank/DDBJ whole genome shotgun (WGS) entry which is preliminary data.</text>
</comment>
<evidence type="ECO:0000313" key="8">
    <source>
        <dbReference type="Proteomes" id="UP000824192"/>
    </source>
</evidence>
<feature type="transmembrane region" description="Helical" evidence="6">
    <location>
        <begin position="256"/>
        <end position="281"/>
    </location>
</feature>
<dbReference type="Proteomes" id="UP000824192">
    <property type="component" value="Unassembled WGS sequence"/>
</dbReference>
<reference evidence="7" key="2">
    <citation type="submission" date="2021-04" db="EMBL/GenBank/DDBJ databases">
        <authorList>
            <person name="Gilroy R."/>
        </authorList>
    </citation>
    <scope>NUCLEOTIDE SEQUENCE</scope>
    <source>
        <strain evidence="7">ChiGjej6B6-1540</strain>
    </source>
</reference>
<organism evidence="7 8">
    <name type="scientific">Candidatus Flavonifractor merdipullorum</name>
    <dbReference type="NCBI Taxonomy" id="2838590"/>
    <lineage>
        <taxon>Bacteria</taxon>
        <taxon>Bacillati</taxon>
        <taxon>Bacillota</taxon>
        <taxon>Clostridia</taxon>
        <taxon>Eubacteriales</taxon>
        <taxon>Oscillospiraceae</taxon>
        <taxon>Flavonifractor</taxon>
    </lineage>
</organism>
<dbReference type="NCBIfam" id="TIGR02872">
    <property type="entry name" value="spore_ytvI"/>
    <property type="match status" value="1"/>
</dbReference>
<feature type="transmembrane region" description="Helical" evidence="6">
    <location>
        <begin position="14"/>
        <end position="36"/>
    </location>
</feature>
<dbReference type="PANTHER" id="PTHR21716">
    <property type="entry name" value="TRANSMEMBRANE PROTEIN"/>
    <property type="match status" value="1"/>
</dbReference>
<evidence type="ECO:0000256" key="3">
    <source>
        <dbReference type="ARBA" id="ARBA00022692"/>
    </source>
</evidence>
<protein>
    <submittedName>
        <fullName evidence="7">Sporulation integral membrane protein YtvI</fullName>
    </submittedName>
</protein>
<keyword evidence="5 6" id="KW-0472">Membrane</keyword>
<feature type="transmembrane region" description="Helical" evidence="6">
    <location>
        <begin position="233"/>
        <end position="250"/>
    </location>
</feature>
<gene>
    <name evidence="7" type="primary">ytvI</name>
    <name evidence="7" type="ORF">H9868_09710</name>
</gene>
<evidence type="ECO:0000313" key="7">
    <source>
        <dbReference type="EMBL" id="HIW94795.1"/>
    </source>
</evidence>
<dbReference type="Pfam" id="PF01594">
    <property type="entry name" value="AI-2E_transport"/>
    <property type="match status" value="1"/>
</dbReference>
<evidence type="ECO:0000256" key="1">
    <source>
        <dbReference type="ARBA" id="ARBA00004141"/>
    </source>
</evidence>
<evidence type="ECO:0000256" key="2">
    <source>
        <dbReference type="ARBA" id="ARBA00009773"/>
    </source>
</evidence>
<evidence type="ECO:0000256" key="6">
    <source>
        <dbReference type="SAM" id="Phobius"/>
    </source>
</evidence>
<name>A0A9D1RWA7_9FIRM</name>
<keyword evidence="3 6" id="KW-0812">Transmembrane</keyword>
<reference evidence="7" key="1">
    <citation type="journal article" date="2021" name="PeerJ">
        <title>Extensive microbial diversity within the chicken gut microbiome revealed by metagenomics and culture.</title>
        <authorList>
            <person name="Gilroy R."/>
            <person name="Ravi A."/>
            <person name="Getino M."/>
            <person name="Pursley I."/>
            <person name="Horton D.L."/>
            <person name="Alikhan N.F."/>
            <person name="Baker D."/>
            <person name="Gharbi K."/>
            <person name="Hall N."/>
            <person name="Watson M."/>
            <person name="Adriaenssens E.M."/>
            <person name="Foster-Nyarko E."/>
            <person name="Jarju S."/>
            <person name="Secka A."/>
            <person name="Antonio M."/>
            <person name="Oren A."/>
            <person name="Chaudhuri R.R."/>
            <person name="La Ragione R."/>
            <person name="Hildebrand F."/>
            <person name="Pallen M.J."/>
        </authorList>
    </citation>
    <scope>NUCLEOTIDE SEQUENCE</scope>
    <source>
        <strain evidence="7">ChiGjej6B6-1540</strain>
    </source>
</reference>
<evidence type="ECO:0000256" key="4">
    <source>
        <dbReference type="ARBA" id="ARBA00022989"/>
    </source>
</evidence>
<feature type="transmembrane region" description="Helical" evidence="6">
    <location>
        <begin position="42"/>
        <end position="63"/>
    </location>
</feature>